<accession>A0AAE9FJP1</accession>
<dbReference type="Proteomes" id="UP000829354">
    <property type="component" value="Chromosome X"/>
</dbReference>
<evidence type="ECO:0000313" key="2">
    <source>
        <dbReference type="Proteomes" id="UP000829354"/>
    </source>
</evidence>
<reference evidence="1 2" key="1">
    <citation type="submission" date="2022-04" db="EMBL/GenBank/DDBJ databases">
        <title>Chromosome-level reference genomes for two strains of Caenorhabditis briggsae: an improved platform for comparative genomics.</title>
        <authorList>
            <person name="Stevens L."/>
            <person name="Andersen E."/>
        </authorList>
    </citation>
    <scope>NUCLEOTIDE SEQUENCE [LARGE SCALE GENOMIC DNA]</scope>
    <source>
        <strain evidence="1">VX34</strain>
        <tissue evidence="1">Whole-organism</tissue>
    </source>
</reference>
<name>A0AAE9FJP1_CAEBR</name>
<proteinExistence type="predicted"/>
<dbReference type="EMBL" id="CP092625">
    <property type="protein sequence ID" value="UMM44428.1"/>
    <property type="molecule type" value="Genomic_DNA"/>
</dbReference>
<dbReference type="AlphaFoldDB" id="A0AAE9FJP1"/>
<sequence>MDDDLEIEAYRQGDHEPENVPHFPMIPDHMRFDTDKILRDTILQPNFIEIFKTLFLRDARGFSYLQIQSGTDKNKSLFVRISSLSRKLEEGNFKR</sequence>
<keyword evidence="2" id="KW-1185">Reference proteome</keyword>
<protein>
    <submittedName>
        <fullName evidence="1">Uncharacterized protein</fullName>
    </submittedName>
</protein>
<evidence type="ECO:0000313" key="1">
    <source>
        <dbReference type="EMBL" id="UMM44428.1"/>
    </source>
</evidence>
<gene>
    <name evidence="1" type="ORF">L5515_019581</name>
</gene>
<organism evidence="1 2">
    <name type="scientific">Caenorhabditis briggsae</name>
    <dbReference type="NCBI Taxonomy" id="6238"/>
    <lineage>
        <taxon>Eukaryota</taxon>
        <taxon>Metazoa</taxon>
        <taxon>Ecdysozoa</taxon>
        <taxon>Nematoda</taxon>
        <taxon>Chromadorea</taxon>
        <taxon>Rhabditida</taxon>
        <taxon>Rhabditina</taxon>
        <taxon>Rhabditomorpha</taxon>
        <taxon>Rhabditoidea</taxon>
        <taxon>Rhabditidae</taxon>
        <taxon>Peloderinae</taxon>
        <taxon>Caenorhabditis</taxon>
    </lineage>
</organism>